<accession>A0A699VEN6</accession>
<evidence type="ECO:0000313" key="2">
    <source>
        <dbReference type="EMBL" id="GFD32439.1"/>
    </source>
</evidence>
<sequence length="110" mass="11705">ALPNWFHEAHLETSTSNAQDAYNAEAPESSGNPNPTATSTNPPTDQMETLTVEFAVPTVSSPVPTACLDDSPKPSKSVRTNQNGVEADLGNMTIWNISLGFTGIQWLTCA</sequence>
<dbReference type="EMBL" id="BKCJ011424285">
    <property type="protein sequence ID" value="GFD32439.1"/>
    <property type="molecule type" value="Genomic_DNA"/>
</dbReference>
<protein>
    <submittedName>
        <fullName evidence="2">Uncharacterized protein</fullName>
    </submittedName>
</protein>
<name>A0A699VEN6_TANCI</name>
<feature type="non-terminal residue" evidence="2">
    <location>
        <position position="1"/>
    </location>
</feature>
<dbReference type="AlphaFoldDB" id="A0A699VEN6"/>
<proteinExistence type="predicted"/>
<comment type="caution">
    <text evidence="2">The sequence shown here is derived from an EMBL/GenBank/DDBJ whole genome shotgun (WGS) entry which is preliminary data.</text>
</comment>
<organism evidence="2">
    <name type="scientific">Tanacetum cinerariifolium</name>
    <name type="common">Dalmatian daisy</name>
    <name type="synonym">Chrysanthemum cinerariifolium</name>
    <dbReference type="NCBI Taxonomy" id="118510"/>
    <lineage>
        <taxon>Eukaryota</taxon>
        <taxon>Viridiplantae</taxon>
        <taxon>Streptophyta</taxon>
        <taxon>Embryophyta</taxon>
        <taxon>Tracheophyta</taxon>
        <taxon>Spermatophyta</taxon>
        <taxon>Magnoliopsida</taxon>
        <taxon>eudicotyledons</taxon>
        <taxon>Gunneridae</taxon>
        <taxon>Pentapetalae</taxon>
        <taxon>asterids</taxon>
        <taxon>campanulids</taxon>
        <taxon>Asterales</taxon>
        <taxon>Asteraceae</taxon>
        <taxon>Asteroideae</taxon>
        <taxon>Anthemideae</taxon>
        <taxon>Anthemidinae</taxon>
        <taxon>Tanacetum</taxon>
    </lineage>
</organism>
<feature type="region of interest" description="Disordered" evidence="1">
    <location>
        <begin position="1"/>
        <end position="46"/>
    </location>
</feature>
<reference evidence="2" key="1">
    <citation type="journal article" date="2019" name="Sci. Rep.">
        <title>Draft genome of Tanacetum cinerariifolium, the natural source of mosquito coil.</title>
        <authorList>
            <person name="Yamashiro T."/>
            <person name="Shiraishi A."/>
            <person name="Satake H."/>
            <person name="Nakayama K."/>
        </authorList>
    </citation>
    <scope>NUCLEOTIDE SEQUENCE</scope>
</reference>
<evidence type="ECO:0000256" key="1">
    <source>
        <dbReference type="SAM" id="MobiDB-lite"/>
    </source>
</evidence>
<gene>
    <name evidence="2" type="ORF">Tci_904408</name>
</gene>
<feature type="compositionally biased region" description="Low complexity" evidence="1">
    <location>
        <begin position="29"/>
        <end position="44"/>
    </location>
</feature>